<gene>
    <name evidence="3" type="ORF">ING2E5B_2229</name>
</gene>
<dbReference type="Gene3D" id="3.40.50.12170">
    <property type="entry name" value="Uncharacterised protein PF07075, DUF1343"/>
    <property type="match status" value="1"/>
</dbReference>
<dbReference type="InterPro" id="IPR048502">
    <property type="entry name" value="NamZ_N"/>
</dbReference>
<sequence length="410" mass="46237">MYNQNFQRFLFSFVLISSLICCSHNKAQNKIEIEAQSISKSNPENIIMGAERTDLYFPLLKEKRVVVMSNQTGMVGKEHLVDMLIREGHNVVGIFSPEHGFRGTADAGEHVASSIDEKTGIPIWSLYGSGGGKPSADNMQKFDVLLFDLQDVGLRFYTYYASMARLMDACSEHGKKMIILDRPNPNGMYVDGPILDMKHKSGVGWLPIPVVHGMTLGELAVMINGEKWLPDDRQCDLTVIPMDNYSHSTLYDLPISPSPNLPNIHSIYLYPSTCLFEGTVMSLGRGTSFPFEVYGHPDYKGSDFTFTPRSVPGAKNPPLLDKLCYGVDLRNIPNEEIIEKGFDLTYVIDAYNNLDIGDKFFTSFFEKLVGVDYIRQDIKAGKTADEIKAKWSEDVEMFKIQRKPYLLYEE</sequence>
<evidence type="ECO:0000259" key="2">
    <source>
        <dbReference type="Pfam" id="PF20732"/>
    </source>
</evidence>
<keyword evidence="4" id="KW-1185">Reference proteome</keyword>
<dbReference type="Proteomes" id="UP000032417">
    <property type="component" value="Chromosome 1"/>
</dbReference>
<accession>A0A098C4W2</accession>
<organism evidence="3 4">
    <name type="scientific">Fermentimonas caenicola</name>
    <dbReference type="NCBI Taxonomy" id="1562970"/>
    <lineage>
        <taxon>Bacteria</taxon>
        <taxon>Pseudomonadati</taxon>
        <taxon>Bacteroidota</taxon>
        <taxon>Bacteroidia</taxon>
        <taxon>Bacteroidales</taxon>
        <taxon>Dysgonomonadaceae</taxon>
        <taxon>Fermentimonas</taxon>
    </lineage>
</organism>
<dbReference type="HOGENOM" id="CLU_033227_0_0_10"/>
<protein>
    <submittedName>
        <fullName evidence="3">Uncharacterized protein</fullName>
    </submittedName>
</protein>
<proteinExistence type="predicted"/>
<dbReference type="KEGG" id="pbt:ING2E5B_2229"/>
<dbReference type="STRING" id="1562970.ING2E5B_2229"/>
<dbReference type="PANTHER" id="PTHR42915:SF1">
    <property type="entry name" value="PEPTIDOGLYCAN BETA-N-ACETYLMURAMIDASE NAMZ"/>
    <property type="match status" value="1"/>
</dbReference>
<feature type="domain" description="Peptidoglycan beta-N-acetylmuramidase NamZ C-terminal" evidence="2">
    <location>
        <begin position="268"/>
        <end position="408"/>
    </location>
</feature>
<dbReference type="Pfam" id="PF20732">
    <property type="entry name" value="NamZ_C"/>
    <property type="match status" value="1"/>
</dbReference>
<dbReference type="PATRIC" id="fig|1562970.3.peg.2203"/>
<dbReference type="PIRSF" id="PIRSF016719">
    <property type="entry name" value="UCP016719"/>
    <property type="match status" value="1"/>
</dbReference>
<reference evidence="3 4" key="1">
    <citation type="submission" date="2014-08" db="EMBL/GenBank/DDBJ databases">
        <authorList>
            <person name="Wibberg D."/>
        </authorList>
    </citation>
    <scope>NUCLEOTIDE SEQUENCE [LARGE SCALE GENOMIC DNA]</scope>
    <source>
        <strain evidence="4">ING2-E5B</strain>
    </source>
</reference>
<name>A0A098C4W2_9BACT</name>
<evidence type="ECO:0000259" key="1">
    <source>
        <dbReference type="Pfam" id="PF07075"/>
    </source>
</evidence>
<dbReference type="Gene3D" id="3.90.1150.140">
    <property type="match status" value="1"/>
</dbReference>
<dbReference type="Pfam" id="PF07075">
    <property type="entry name" value="NamZ_N"/>
    <property type="match status" value="1"/>
</dbReference>
<dbReference type="EMBL" id="LN515532">
    <property type="protein sequence ID" value="CEA16957.1"/>
    <property type="molecule type" value="Genomic_DNA"/>
</dbReference>
<dbReference type="InterPro" id="IPR008302">
    <property type="entry name" value="NamZ"/>
</dbReference>
<dbReference type="OrthoDB" id="9801061at2"/>
<evidence type="ECO:0000313" key="4">
    <source>
        <dbReference type="Proteomes" id="UP000032417"/>
    </source>
</evidence>
<dbReference type="InterPro" id="IPR048503">
    <property type="entry name" value="NamZ_C"/>
</dbReference>
<dbReference type="AlphaFoldDB" id="A0A098C4W2"/>
<dbReference type="GO" id="GO:0033922">
    <property type="term" value="F:peptidoglycan beta-N-acetylmuramidase activity"/>
    <property type="evidence" value="ECO:0007669"/>
    <property type="project" value="InterPro"/>
</dbReference>
<feature type="domain" description="Peptidoglycan beta-N-acetylmuramidase NamZ N-terminal" evidence="1">
    <location>
        <begin position="65"/>
        <end position="264"/>
    </location>
</feature>
<evidence type="ECO:0000313" key="3">
    <source>
        <dbReference type="EMBL" id="CEA16957.1"/>
    </source>
</evidence>
<dbReference type="PANTHER" id="PTHR42915">
    <property type="entry name" value="HYPOTHETICAL 460 KDA PROTEIN IN FEUA-SIGW INTERGENIC REGION [PRECURSOR]"/>
    <property type="match status" value="1"/>
</dbReference>